<dbReference type="Proteomes" id="UP000308836">
    <property type="component" value="Unassembled WGS sequence"/>
</dbReference>
<accession>A0AC61RAM9</accession>
<reference evidence="1" key="1">
    <citation type="submission" date="2019-04" db="EMBL/GenBank/DDBJ databases">
        <title>Microbes associate with the intestines of laboratory mice.</title>
        <authorList>
            <person name="Navarre W."/>
            <person name="Wong E."/>
            <person name="Huang K."/>
            <person name="Tropini C."/>
            <person name="Ng K."/>
            <person name="Yu B."/>
        </authorList>
    </citation>
    <scope>NUCLEOTIDE SEQUENCE</scope>
    <source>
        <strain evidence="1">NM09_H32</strain>
    </source>
</reference>
<proteinExistence type="predicted"/>
<comment type="caution">
    <text evidence="1">The sequence shown here is derived from an EMBL/GenBank/DDBJ whole genome shotgun (WGS) entry which is preliminary data.</text>
</comment>
<gene>
    <name evidence="1" type="ORF">E5336_00400</name>
</gene>
<keyword evidence="2" id="KW-1185">Reference proteome</keyword>
<dbReference type="EMBL" id="SRYG01000001">
    <property type="protein sequence ID" value="TGY67271.1"/>
    <property type="molecule type" value="Genomic_DNA"/>
</dbReference>
<name>A0AC61RAM9_9FIRM</name>
<evidence type="ECO:0000313" key="2">
    <source>
        <dbReference type="Proteomes" id="UP000308836"/>
    </source>
</evidence>
<protein>
    <submittedName>
        <fullName evidence="1">Uncharacterized protein</fullName>
    </submittedName>
</protein>
<sequence>MFQMNNALQWIVSIALVLYVGYSLVKSGKEYSLYKKNSKAFLETHKDAVECRYGKWQCALLVVMTVACIAMALLAQHFTDDMAQILLYRVAYLCIAIVFAGLTLEMWMHRTIIFSEDGFFIGTQYYRYRMIVTLEKRKGIVKNIKVLFQNGDVIEVSQRIGEEIRVRFNEYKVKKKERKEKRRKH</sequence>
<organism evidence="1 2">
    <name type="scientific">Dubosiella muris</name>
    <dbReference type="NCBI Taxonomy" id="3038133"/>
    <lineage>
        <taxon>Bacteria</taxon>
        <taxon>Bacillati</taxon>
        <taxon>Bacillota</taxon>
        <taxon>Erysipelotrichia</taxon>
        <taxon>Erysipelotrichales</taxon>
        <taxon>Erysipelotrichaceae</taxon>
        <taxon>Dubosiella</taxon>
    </lineage>
</organism>
<evidence type="ECO:0000313" key="1">
    <source>
        <dbReference type="EMBL" id="TGY67271.1"/>
    </source>
</evidence>